<keyword evidence="2" id="KW-1185">Reference proteome</keyword>
<dbReference type="RefSeq" id="XP_024345641.1">
    <property type="nucleotide sequence ID" value="XM_024499946.1"/>
</dbReference>
<accession>W6U051</accession>
<dbReference type="AlphaFoldDB" id="W6U051"/>
<dbReference type="GeneID" id="36346412"/>
<gene>
    <name evidence="1" type="ORF">EGR_10697</name>
</gene>
<name>W6U051_ECHGR</name>
<dbReference type="Proteomes" id="UP000019149">
    <property type="component" value="Unassembled WGS sequence"/>
</dbReference>
<comment type="caution">
    <text evidence="1">The sequence shown here is derived from an EMBL/GenBank/DDBJ whole genome shotgun (WGS) entry which is preliminary data.</text>
</comment>
<organism evidence="1 2">
    <name type="scientific">Echinococcus granulosus</name>
    <name type="common">Hydatid tapeworm</name>
    <dbReference type="NCBI Taxonomy" id="6210"/>
    <lineage>
        <taxon>Eukaryota</taxon>
        <taxon>Metazoa</taxon>
        <taxon>Spiralia</taxon>
        <taxon>Lophotrochozoa</taxon>
        <taxon>Platyhelminthes</taxon>
        <taxon>Cestoda</taxon>
        <taxon>Eucestoda</taxon>
        <taxon>Cyclophyllidea</taxon>
        <taxon>Taeniidae</taxon>
        <taxon>Echinococcus</taxon>
        <taxon>Echinococcus granulosus group</taxon>
    </lineage>
</organism>
<proteinExistence type="predicted"/>
<protein>
    <submittedName>
        <fullName evidence="1">Uncharacterized protein</fullName>
    </submittedName>
</protein>
<reference evidence="1 2" key="1">
    <citation type="journal article" date="2013" name="Nat. Genet.">
        <title>The genome of the hydatid tapeworm Echinococcus granulosus.</title>
        <authorList>
            <person name="Zheng H."/>
            <person name="Zhang W."/>
            <person name="Zhang L."/>
            <person name="Zhang Z."/>
            <person name="Li J."/>
            <person name="Lu G."/>
            <person name="Zhu Y."/>
            <person name="Wang Y."/>
            <person name="Huang Y."/>
            <person name="Liu J."/>
            <person name="Kang H."/>
            <person name="Chen J."/>
            <person name="Wang L."/>
            <person name="Chen A."/>
            <person name="Yu S."/>
            <person name="Gao Z."/>
            <person name="Jin L."/>
            <person name="Gu W."/>
            <person name="Wang Z."/>
            <person name="Zhao L."/>
            <person name="Shi B."/>
            <person name="Wen H."/>
            <person name="Lin R."/>
            <person name="Jones M.K."/>
            <person name="Brejova B."/>
            <person name="Vinar T."/>
            <person name="Zhao G."/>
            <person name="McManus D.P."/>
            <person name="Chen Z."/>
            <person name="Zhou Y."/>
            <person name="Wang S."/>
        </authorList>
    </citation>
    <scope>NUCLEOTIDE SEQUENCE [LARGE SCALE GENOMIC DNA]</scope>
</reference>
<sequence length="62" mass="6811">MAANTAPPHSSHVKPQVHSVVAGPVHTPLTPSRLLSLCMSEKAIGNWWVVFDKVTLEQVSHW</sequence>
<dbReference type="KEGG" id="egl:EGR_10697"/>
<evidence type="ECO:0000313" key="2">
    <source>
        <dbReference type="Proteomes" id="UP000019149"/>
    </source>
</evidence>
<dbReference type="EMBL" id="APAU02000254">
    <property type="protein sequence ID" value="EUB54445.1"/>
    <property type="molecule type" value="Genomic_DNA"/>
</dbReference>
<evidence type="ECO:0000313" key="1">
    <source>
        <dbReference type="EMBL" id="EUB54445.1"/>
    </source>
</evidence>
<dbReference type="CTD" id="36346412"/>